<reference evidence="6" key="1">
    <citation type="submission" date="2011-06" db="EMBL/GenBank/DDBJ databases">
        <authorList>
            <consortium name="US DOE Joint Genome Institute (JGI-PGF)"/>
            <person name="Lucas S."/>
            <person name="Han J."/>
            <person name="Lapidus A."/>
            <person name="Cheng J.-F."/>
            <person name="Goodwin L."/>
            <person name="Pitluck S."/>
            <person name="Peters L."/>
            <person name="Land M.L."/>
            <person name="Hauser L."/>
            <person name="Vogl K."/>
            <person name="Liu Z."/>
            <person name="Overmann J."/>
            <person name="Frigaard N.-U."/>
            <person name="Bryant D.A."/>
            <person name="Woyke T.J."/>
        </authorList>
    </citation>
    <scope>NUCLEOTIDE SEQUENCE [LARGE SCALE GENOMIC DNA]</scope>
    <source>
        <strain evidence="6">970</strain>
    </source>
</reference>
<dbReference type="InterPro" id="IPR011050">
    <property type="entry name" value="Pectin_lyase_fold/virulence"/>
</dbReference>
<dbReference type="EMBL" id="JH603168">
    <property type="protein sequence ID" value="EIC22889.1"/>
    <property type="molecule type" value="Genomic_DNA"/>
</dbReference>
<feature type="transmembrane region" description="Helical" evidence="3">
    <location>
        <begin position="799"/>
        <end position="817"/>
    </location>
</feature>
<evidence type="ECO:0000313" key="5">
    <source>
        <dbReference type="EMBL" id="EIC22889.1"/>
    </source>
</evidence>
<feature type="region of interest" description="Disordered" evidence="2">
    <location>
        <begin position="667"/>
        <end position="695"/>
    </location>
</feature>
<organism evidence="5 6">
    <name type="scientific">Thiorhodovibrio frisius</name>
    <dbReference type="NCBI Taxonomy" id="631362"/>
    <lineage>
        <taxon>Bacteria</taxon>
        <taxon>Pseudomonadati</taxon>
        <taxon>Pseudomonadota</taxon>
        <taxon>Gammaproteobacteria</taxon>
        <taxon>Chromatiales</taxon>
        <taxon>Chromatiaceae</taxon>
        <taxon>Thiorhodovibrio</taxon>
    </lineage>
</organism>
<feature type="domain" description="Right handed beta helix" evidence="4">
    <location>
        <begin position="203"/>
        <end position="348"/>
    </location>
</feature>
<dbReference type="InterPro" id="IPR006626">
    <property type="entry name" value="PbH1"/>
</dbReference>
<keyword evidence="3" id="KW-1133">Transmembrane helix</keyword>
<dbReference type="Pfam" id="PF13229">
    <property type="entry name" value="Beta_helix"/>
    <property type="match status" value="1"/>
</dbReference>
<evidence type="ECO:0000256" key="2">
    <source>
        <dbReference type="SAM" id="MobiDB-lite"/>
    </source>
</evidence>
<keyword evidence="1" id="KW-0677">Repeat</keyword>
<feature type="compositionally biased region" description="Basic and acidic residues" evidence="2">
    <location>
        <begin position="674"/>
        <end position="695"/>
    </location>
</feature>
<proteinExistence type="predicted"/>
<dbReference type="SUPFAM" id="SSF51126">
    <property type="entry name" value="Pectin lyase-like"/>
    <property type="match status" value="1"/>
</dbReference>
<feature type="region of interest" description="Disordered" evidence="2">
    <location>
        <begin position="390"/>
        <end position="413"/>
    </location>
</feature>
<gene>
    <name evidence="5" type="ORF">Thi970DRAFT_00528</name>
</gene>
<dbReference type="InterPro" id="IPR051550">
    <property type="entry name" value="SCF-Subunits/Alg-Epimerases"/>
</dbReference>
<evidence type="ECO:0000313" key="6">
    <source>
        <dbReference type="Proteomes" id="UP000002964"/>
    </source>
</evidence>
<feature type="region of interest" description="Disordered" evidence="2">
    <location>
        <begin position="987"/>
        <end position="1025"/>
    </location>
</feature>
<accession>H8YWR3</accession>
<sequence>MDTTVECREEDGWNGIANALASLQPGAILRILPGIYSGSETLRIPSGVTIKAEPGSLLEWLGPGADDSNNTATGVTAGSSAVLVEDAEDVTLIGLHLRALEPSSPPADGAETAKGALVHGRATRRLRIDACEVENGGGLFHGIHLKGSDHASVISCRVADCCNGIFAESFSELQICNTSSVSNHSHGIELVQPINLQVLALASDATLIANRCHHNHNAGIALFHSKAHLAGNVCSNNQHGIQVSPHLYLFSKGTLIANRCHDNHEAGIILFSSEAHLEGNVCWDNRLHGIELKRDERTPNTPSKGPLTANRCHDNHESGIVLASSEAHLEGNVCWENRIHGITLHRDSKSPDAPSKGTLTANWCWRNTRSGIRYLASDGHVDKNVCWKNGENDPARQGQRIKPRPAGITRDIPAGDLTVGKHFTVPPMPPEDLRAWLIDKRPDKDLVNDLLDEDIEPAEELADFLTDGASLSFERFWGMPQGAHRRSLPLTHQRSQPTLSADAATADSNDTNKFAMRVYEVMPVVSDDNSDTIEIVRRTLDGEPIAEDRIGSTGPLTESANSTDTTWLPPLSRLFVSFVKNWLDTSIMTPKKQAPTWALGFFSADTKELDELLDTLGDKGNRERWTKKIMQDWASELATQDEAKIPAPRLQFGAPLVIDLAGYAESIQPPSYPEQKDTEQKASEKKESEKTEAEKNAEALWQKIEDTLLPSVPDDTRGFSLKGMQAWAKKQPFLAVERLREVTFFPASESFWFFLILFATPLVMIVGFAWQQEINVPHPYELPVLAWEHLQTLSLGLRWFFYISTGLVMYQAFMWALNSLLPRGLHLRWPVLSKYVETWWSQRAVMKAFVDDIKGFLYARLGNPEPSARRRWLAHRFNRSLWRRNTLGIVVFKNLEWLPTYEGDGIHQPADWLRALAELKNPDQGLLIITHTTGISNLPSTFLNIWYPSTNTLGANPEGNGYGLLDRTLLLHDLASARIVPRTSLEEVTRSKRMEPKQKEEQETRALRDLSNALGLPSPERQDDHDEEMNAMKLNDQEEFKFKPVHLLPATVLGSVPGGQIEFHFRLHKCKDLTRYNQCTPDDVAQNNGFTDEMCALVMALGGDNQKPNEWSDQCDDLRTALKDYAVKGQGILFIRFKENGTACRRLIGRPALRTKIADALQRLDGFPLSQLRRYIAAGEVWHLRKAIKTIKTAPRNENAHDSSSFASRIPLYLQAAHWLLGERLALTLRGGGGDDTKTTVNHSTEGSGHDNASDLSDPAIAGMTWQELHEVLITDFIKHDFSAVLAHAGRIYCTFLAGVSAWDEAMEKSGAPATNTEVPNFKQLLDEFDEALKLEGNSTETGEQNESIRTRFYTEAREFAATMSRIDTENAQTLFSKRLRQEWSMLPDSFARVLKEHAFNQPGERLIGELVQAKDADDLLDRVQGWGLRPASVVAALAWIALEYRRDPKMGAKPPKPEDVLPVAYFANRMRELLSPDIIPETLPSLLPPRHFEPEQGQLIENLLINETDFPDRLVGQLKAGAAAHKDLSHRIEQLPRIDLDGVVFGSRSAVNQVIKDLYELKLSTAPSSSAPTKHEMAVGQT</sequence>
<dbReference type="InterPro" id="IPR039448">
    <property type="entry name" value="Beta_helix"/>
</dbReference>
<dbReference type="PANTHER" id="PTHR22990:SF15">
    <property type="entry name" value="F-BOX ONLY PROTEIN 10"/>
    <property type="match status" value="1"/>
</dbReference>
<evidence type="ECO:0000259" key="4">
    <source>
        <dbReference type="Pfam" id="PF13229"/>
    </source>
</evidence>
<dbReference type="Gene3D" id="2.160.20.10">
    <property type="entry name" value="Single-stranded right-handed beta-helix, Pectin lyase-like"/>
    <property type="match status" value="1"/>
</dbReference>
<keyword evidence="3" id="KW-0472">Membrane</keyword>
<dbReference type="HOGENOM" id="CLU_245014_0_0_6"/>
<dbReference type="PANTHER" id="PTHR22990">
    <property type="entry name" value="F-BOX ONLY PROTEIN"/>
    <property type="match status" value="1"/>
</dbReference>
<reference evidence="5 6" key="2">
    <citation type="submission" date="2011-11" db="EMBL/GenBank/DDBJ databases">
        <authorList>
            <consortium name="US DOE Joint Genome Institute"/>
            <person name="Lucas S."/>
            <person name="Han J."/>
            <person name="Lapidus A."/>
            <person name="Cheng J.-F."/>
            <person name="Goodwin L."/>
            <person name="Pitluck S."/>
            <person name="Peters L."/>
            <person name="Ovchinnikova G."/>
            <person name="Zhang X."/>
            <person name="Detter J.C."/>
            <person name="Han C."/>
            <person name="Tapia R."/>
            <person name="Land M."/>
            <person name="Hauser L."/>
            <person name="Kyrpides N."/>
            <person name="Ivanova N."/>
            <person name="Pagani I."/>
            <person name="Vogl K."/>
            <person name="Liu Z."/>
            <person name="Overmann J."/>
            <person name="Frigaard N.-U."/>
            <person name="Bryant D."/>
            <person name="Woyke T."/>
        </authorList>
    </citation>
    <scope>NUCLEOTIDE SEQUENCE [LARGE SCALE GENOMIC DNA]</scope>
    <source>
        <strain evidence="5 6">970</strain>
    </source>
</reference>
<name>H8YWR3_9GAMM</name>
<protein>
    <recommendedName>
        <fullName evidence="4">Right handed beta helix domain-containing protein</fullName>
    </recommendedName>
</protein>
<evidence type="ECO:0000256" key="1">
    <source>
        <dbReference type="ARBA" id="ARBA00022737"/>
    </source>
</evidence>
<dbReference type="RefSeq" id="WP_009146974.1">
    <property type="nucleotide sequence ID" value="NZ_CP121471.1"/>
</dbReference>
<dbReference type="STRING" id="631362.Thi970DRAFT_00528"/>
<dbReference type="InterPro" id="IPR012334">
    <property type="entry name" value="Pectin_lyas_fold"/>
</dbReference>
<dbReference type="SMART" id="SM00710">
    <property type="entry name" value="PbH1"/>
    <property type="match status" value="5"/>
</dbReference>
<feature type="transmembrane region" description="Helical" evidence="3">
    <location>
        <begin position="751"/>
        <end position="770"/>
    </location>
</feature>
<evidence type="ECO:0000256" key="3">
    <source>
        <dbReference type="SAM" id="Phobius"/>
    </source>
</evidence>
<dbReference type="Proteomes" id="UP000002964">
    <property type="component" value="Unassembled WGS sequence"/>
</dbReference>
<keyword evidence="6" id="KW-1185">Reference proteome</keyword>
<dbReference type="eggNOG" id="COG3420">
    <property type="taxonomic scope" value="Bacteria"/>
</dbReference>
<feature type="compositionally biased region" description="Basic and acidic residues" evidence="2">
    <location>
        <begin position="987"/>
        <end position="1008"/>
    </location>
</feature>
<keyword evidence="3" id="KW-0812">Transmembrane</keyword>
<dbReference type="OrthoDB" id="9807425at2"/>